<dbReference type="InterPro" id="IPR050214">
    <property type="entry name" value="Cys_Synth/Cystath_Beta-Synth"/>
</dbReference>
<comment type="cofactor">
    <cofactor evidence="1">
        <name>pyridoxal 5'-phosphate</name>
        <dbReference type="ChEBI" id="CHEBI:597326"/>
    </cofactor>
</comment>
<evidence type="ECO:0000256" key="1">
    <source>
        <dbReference type="ARBA" id="ARBA00001933"/>
    </source>
</evidence>
<dbReference type="OrthoDB" id="9805733at2"/>
<feature type="domain" description="Tryptophan synthase beta chain-like PALP" evidence="6">
    <location>
        <begin position="4"/>
        <end position="269"/>
    </location>
</feature>
<dbReference type="Gene3D" id="3.40.50.1100">
    <property type="match status" value="2"/>
</dbReference>
<gene>
    <name evidence="7" type="ORF">BTO22_04720</name>
</gene>
<keyword evidence="4" id="KW-0663">Pyridoxal phosphate</keyword>
<dbReference type="InterPro" id="IPR036052">
    <property type="entry name" value="TrpB-like_PALP_sf"/>
</dbReference>
<dbReference type="Pfam" id="PF00291">
    <property type="entry name" value="PALP"/>
    <property type="match status" value="1"/>
</dbReference>
<dbReference type="Proteomes" id="UP000239263">
    <property type="component" value="Unassembled WGS sequence"/>
</dbReference>
<evidence type="ECO:0000259" key="6">
    <source>
        <dbReference type="Pfam" id="PF00291"/>
    </source>
</evidence>
<dbReference type="GO" id="GO:0004124">
    <property type="term" value="F:cysteine synthase activity"/>
    <property type="evidence" value="ECO:0007669"/>
    <property type="project" value="UniProtKB-EC"/>
</dbReference>
<comment type="pathway">
    <text evidence="2">Amino-acid biosynthesis; L-cysteine biosynthesis; L-cysteine from L-serine: step 2/2.</text>
</comment>
<dbReference type="PANTHER" id="PTHR10314">
    <property type="entry name" value="CYSTATHIONINE BETA-SYNTHASE"/>
    <property type="match status" value="1"/>
</dbReference>
<dbReference type="InterPro" id="IPR001926">
    <property type="entry name" value="TrpB-like_PALP"/>
</dbReference>
<dbReference type="SUPFAM" id="SSF53686">
    <property type="entry name" value="Tryptophan synthase beta subunit-like PLP-dependent enzymes"/>
    <property type="match status" value="1"/>
</dbReference>
<evidence type="ECO:0000256" key="5">
    <source>
        <dbReference type="ARBA" id="ARBA00047931"/>
    </source>
</evidence>
<accession>A0A2S7XCU5</accession>
<protein>
    <recommendedName>
        <fullName evidence="3">cysteine synthase</fullName>
        <ecNumber evidence="3">2.5.1.47</ecNumber>
    </recommendedName>
</protein>
<name>A0A2S7XCU5_9GAMM</name>
<evidence type="ECO:0000313" key="7">
    <source>
        <dbReference type="EMBL" id="PQJ88926.1"/>
    </source>
</evidence>
<evidence type="ECO:0000256" key="4">
    <source>
        <dbReference type="ARBA" id="ARBA00022898"/>
    </source>
</evidence>
<organism evidence="7 8">
    <name type="scientific">Aliivibrio sifiae</name>
    <dbReference type="NCBI Taxonomy" id="566293"/>
    <lineage>
        <taxon>Bacteria</taxon>
        <taxon>Pseudomonadati</taxon>
        <taxon>Pseudomonadota</taxon>
        <taxon>Gammaproteobacteria</taxon>
        <taxon>Vibrionales</taxon>
        <taxon>Vibrionaceae</taxon>
        <taxon>Aliivibrio</taxon>
    </lineage>
</organism>
<dbReference type="AlphaFoldDB" id="A0A2S7XCU5"/>
<sequence length="278" mass="29868">MNLPTPLISLKEIDKDIYAKIEYLHPSGSMKHRSIPKLLKTLHLSGELKGINKIAICSAGAAAITTAWAAEKLGYSVIAVLPSITPKQTIKVLKWLGVTCYQVEDKKIAKLMQKLNALNDVYILSQMQDKRLIDHYRDVTKEVVSKLTTVSAITVGIGTGASIMGIGREMNIHQPNCKIVGVEPSEAAIVSGSTWAEHNIPGLAPPMRQSLLDKTLLNNVLTISSEQAWSCAHNVARTSGLFLGPSSGACVSAAIKLRAEGTKGPIVAICACSINDYL</sequence>
<comment type="caution">
    <text evidence="7">The sequence shown here is derived from an EMBL/GenBank/DDBJ whole genome shotgun (WGS) entry which is preliminary data.</text>
</comment>
<evidence type="ECO:0000256" key="2">
    <source>
        <dbReference type="ARBA" id="ARBA00004962"/>
    </source>
</evidence>
<dbReference type="RefSeq" id="WP_105054497.1">
    <property type="nucleotide sequence ID" value="NZ_CAWNRT010000001.1"/>
</dbReference>
<evidence type="ECO:0000313" key="8">
    <source>
        <dbReference type="Proteomes" id="UP000239263"/>
    </source>
</evidence>
<evidence type="ECO:0000256" key="3">
    <source>
        <dbReference type="ARBA" id="ARBA00012681"/>
    </source>
</evidence>
<reference evidence="7 8" key="1">
    <citation type="submission" date="2016-12" db="EMBL/GenBank/DDBJ databases">
        <title>Diversity of luminous bacteria.</title>
        <authorList>
            <person name="Yoshizawa S."/>
            <person name="Kogure K."/>
        </authorList>
    </citation>
    <scope>NUCLEOTIDE SEQUENCE [LARGE SCALE GENOMIC DNA]</scope>
    <source>
        <strain evidence="7 8">ATCC 33715</strain>
    </source>
</reference>
<proteinExistence type="predicted"/>
<dbReference type="EMBL" id="MSCO01000001">
    <property type="protein sequence ID" value="PQJ88926.1"/>
    <property type="molecule type" value="Genomic_DNA"/>
</dbReference>
<dbReference type="EC" id="2.5.1.47" evidence="3"/>
<comment type="catalytic activity">
    <reaction evidence="5">
        <text>O-acetyl-L-serine + hydrogen sulfide = L-cysteine + acetate</text>
        <dbReference type="Rhea" id="RHEA:14829"/>
        <dbReference type="ChEBI" id="CHEBI:29919"/>
        <dbReference type="ChEBI" id="CHEBI:30089"/>
        <dbReference type="ChEBI" id="CHEBI:35235"/>
        <dbReference type="ChEBI" id="CHEBI:58340"/>
        <dbReference type="EC" id="2.5.1.47"/>
    </reaction>
</comment>